<dbReference type="RefSeq" id="WP_267152192.1">
    <property type="nucleotide sequence ID" value="NZ_JAPMLT010000007.1"/>
</dbReference>
<dbReference type="PRINTS" id="PR00506">
    <property type="entry name" value="D21N6MTFRASE"/>
</dbReference>
<evidence type="ECO:0000313" key="8">
    <source>
        <dbReference type="Proteomes" id="UP001208017"/>
    </source>
</evidence>
<evidence type="ECO:0000256" key="1">
    <source>
        <dbReference type="ARBA" id="ARBA00006594"/>
    </source>
</evidence>
<dbReference type="Pfam" id="PF01555">
    <property type="entry name" value="N6_N4_Mtase"/>
    <property type="match status" value="1"/>
</dbReference>
<keyword evidence="5" id="KW-0680">Restriction system</keyword>
<keyword evidence="8" id="KW-1185">Reference proteome</keyword>
<dbReference type="Gene3D" id="3.40.50.150">
    <property type="entry name" value="Vaccinia Virus protein VP39"/>
    <property type="match status" value="1"/>
</dbReference>
<keyword evidence="4" id="KW-0949">S-adenosyl-L-methionine</keyword>
<dbReference type="EMBL" id="JAPMLT010000007">
    <property type="protein sequence ID" value="MCX7570948.1"/>
    <property type="molecule type" value="Genomic_DNA"/>
</dbReference>
<feature type="domain" description="DNA methylase N-4/N-6" evidence="6">
    <location>
        <begin position="108"/>
        <end position="473"/>
    </location>
</feature>
<reference evidence="7 8" key="1">
    <citation type="submission" date="2022-11" db="EMBL/GenBank/DDBJ databases">
        <title>Study of microbial diversity in lake waters.</title>
        <authorList>
            <person name="Zhang J."/>
        </authorList>
    </citation>
    <scope>NUCLEOTIDE SEQUENCE [LARGE SCALE GENOMIC DNA]</scope>
    <source>
        <strain evidence="7 8">DT12</strain>
    </source>
</reference>
<dbReference type="InterPro" id="IPR002052">
    <property type="entry name" value="DNA_methylase_N6_adenine_CS"/>
</dbReference>
<name>A0ABT3X1Z9_9BACL</name>
<keyword evidence="3" id="KW-0808">Transferase</keyword>
<dbReference type="InterPro" id="IPR029063">
    <property type="entry name" value="SAM-dependent_MTases_sf"/>
</dbReference>
<dbReference type="InterPro" id="IPR002941">
    <property type="entry name" value="DNA_methylase_N4/N6"/>
</dbReference>
<dbReference type="PIRSF" id="PIRSF015855">
    <property type="entry name" value="TypeIII_Mtase_mKpnI"/>
    <property type="match status" value="1"/>
</dbReference>
<evidence type="ECO:0000256" key="5">
    <source>
        <dbReference type="ARBA" id="ARBA00022747"/>
    </source>
</evidence>
<dbReference type="InterPro" id="IPR002295">
    <property type="entry name" value="N4/N6-MTase_EcoPI_Mod-like"/>
</dbReference>
<evidence type="ECO:0000313" key="7">
    <source>
        <dbReference type="EMBL" id="MCX7570948.1"/>
    </source>
</evidence>
<keyword evidence="2" id="KW-0489">Methyltransferase</keyword>
<comment type="caution">
    <text evidence="7">The sequence shown here is derived from an EMBL/GenBank/DDBJ whole genome shotgun (WGS) entry which is preliminary data.</text>
</comment>
<protein>
    <submittedName>
        <fullName evidence="7">Site-specific DNA-methyltransferase</fullName>
    </submittedName>
</protein>
<dbReference type="Proteomes" id="UP001208017">
    <property type="component" value="Unassembled WGS sequence"/>
</dbReference>
<evidence type="ECO:0000256" key="4">
    <source>
        <dbReference type="ARBA" id="ARBA00022691"/>
    </source>
</evidence>
<evidence type="ECO:0000256" key="2">
    <source>
        <dbReference type="ARBA" id="ARBA00022603"/>
    </source>
</evidence>
<evidence type="ECO:0000256" key="3">
    <source>
        <dbReference type="ARBA" id="ARBA00022679"/>
    </source>
</evidence>
<comment type="similarity">
    <text evidence="1">Belongs to the N(4)/N(6)-methyltransferase family.</text>
</comment>
<evidence type="ECO:0000259" key="6">
    <source>
        <dbReference type="Pfam" id="PF01555"/>
    </source>
</evidence>
<sequence length="677" mass="75808">MAGVDEERIKALRQLVPEAFVDGVLDVDALRAELMPDGEESGSVEPFGLQWPGKRQARLLAVQDPSLTLARVGGEGADEETTGHVLIEGENLEVLRILQRGYRGRVGVIYIDPPYNTGMDLLYPDRFGQSAREYLEHSGQADAGGLLTSNPKAGGRYHTNWLNMIYPRLKLARNLLRADGLICISIGDQEVHHLKSVMDELFGEENFINLVSVKTKVAAGASGGGEDKRLKKNIEYLLIYAKDQSELGSFAGKVQGEPLMDVIGEMREAGQSWKYTSILRGAGERRYVKTIQDGDGQPLQIYVREGIERTTVREVMKREGLTEEEVYRKYLGCIFSDTNAQTSIRTRLIEAMPPLKDGQMYELEYVPRSGKDKGRQVVHSYIGRTVRRVIWLGDVASEQDGVLVKTERLGTLWDDLKYNNVGKEGELSFPNGKKPVELVKRCLELIEDDQALVLDFFAGSGTTGHAVYELNRQDGGRRRFVLVQMPEPMEGALATISELTKERLRRSARQVREAGATAEQDLGYRVYQAVPPRVRTWQAYEGSDIAELEVLLARHVSQLEEGRAKNMQAEVVQAEDTLWKGWRAEDLLVEILIGQGFPLDSQVAVREEYATNAVWEVSHETVPVRLWVCLDAQVQVETVRGLTERDAGTPVVWICLDGALSDRDKMMLSERVTVQTM</sequence>
<accession>A0ABT3X1Z9</accession>
<organism evidence="7 8">
    <name type="scientific">Tumebacillus lacus</name>
    <dbReference type="NCBI Taxonomy" id="2995335"/>
    <lineage>
        <taxon>Bacteria</taxon>
        <taxon>Bacillati</taxon>
        <taxon>Bacillota</taxon>
        <taxon>Bacilli</taxon>
        <taxon>Bacillales</taxon>
        <taxon>Alicyclobacillaceae</taxon>
        <taxon>Tumebacillus</taxon>
    </lineage>
</organism>
<gene>
    <name evidence="7" type="ORF">OS242_13445</name>
</gene>
<dbReference type="PROSITE" id="PS00092">
    <property type="entry name" value="N6_MTASE"/>
    <property type="match status" value="1"/>
</dbReference>
<dbReference type="SUPFAM" id="SSF53335">
    <property type="entry name" value="S-adenosyl-L-methionine-dependent methyltransferases"/>
    <property type="match status" value="1"/>
</dbReference>
<proteinExistence type="inferred from homology"/>